<proteinExistence type="inferred from homology"/>
<evidence type="ECO:0000256" key="3">
    <source>
        <dbReference type="ARBA" id="ARBA00022475"/>
    </source>
</evidence>
<dbReference type="Proteomes" id="UP000003277">
    <property type="component" value="Unassembled WGS sequence"/>
</dbReference>
<evidence type="ECO:0000256" key="5">
    <source>
        <dbReference type="ARBA" id="ARBA00022989"/>
    </source>
</evidence>
<keyword evidence="10" id="KW-1185">Reference proteome</keyword>
<feature type="transmembrane region" description="Helical" evidence="7">
    <location>
        <begin position="304"/>
        <end position="323"/>
    </location>
</feature>
<sequence length="341" mass="37346">MISWRFVFQKLIHLILVFIGVSIVTFCISHVIPGDPARMLVGPHASPETLEAARQSLGLDKPVLTQYVLYMEGLFHGDMGVSIRTQMPVAGELARYFPATLELTLAAMVIAVFFGIFLGVLSAVHRNCWIDHICRVISMVGVSIPLFWSGVVCLILFYKVFPLFPASGRLDTFLTPPPAVTGLYVIDGILSGNMDVVISAIHHLLLPALCLAYAQLAIIARQVRSGMVDVLEQDYIRTARACGIPRRRIIYRYALKNALIPTVTITGLTMGELLGGAVITETIFGWPGMGKYVMDSIAYLDFPAIMGFTLVVSVGYVVINMVVDMIYNILNPQISGGDGHD</sequence>
<keyword evidence="6 7" id="KW-0472">Membrane</keyword>
<evidence type="ECO:0000259" key="8">
    <source>
        <dbReference type="PROSITE" id="PS50928"/>
    </source>
</evidence>
<keyword evidence="3" id="KW-1003">Cell membrane</keyword>
<dbReference type="GO" id="GO:0071916">
    <property type="term" value="F:dipeptide transmembrane transporter activity"/>
    <property type="evidence" value="ECO:0007669"/>
    <property type="project" value="TreeGrafter"/>
</dbReference>
<feature type="transmembrane region" description="Helical" evidence="7">
    <location>
        <begin position="12"/>
        <end position="32"/>
    </location>
</feature>
<feature type="transmembrane region" description="Helical" evidence="7">
    <location>
        <begin position="103"/>
        <end position="124"/>
    </location>
</feature>
<evidence type="ECO:0000256" key="1">
    <source>
        <dbReference type="ARBA" id="ARBA00004651"/>
    </source>
</evidence>
<reference evidence="9 10" key="1">
    <citation type="submission" date="2011-11" db="EMBL/GenBank/DDBJ databases">
        <title>The Genome Sequence of Dialister succinatiphilus YIT 11850.</title>
        <authorList>
            <consortium name="The Broad Institute Genome Sequencing Platform"/>
            <person name="Earl A."/>
            <person name="Ward D."/>
            <person name="Feldgarden M."/>
            <person name="Gevers D."/>
            <person name="Morotomi M."/>
            <person name="Young S.K."/>
            <person name="Zeng Q."/>
            <person name="Gargeya S."/>
            <person name="Fitzgerald M."/>
            <person name="Haas B."/>
            <person name="Abouelleil A."/>
            <person name="Alvarado L."/>
            <person name="Arachchi H.M."/>
            <person name="Berlin A."/>
            <person name="Brown A."/>
            <person name="Chapman S.B."/>
            <person name="Dunbar C."/>
            <person name="Gearin G."/>
            <person name="Goldberg J."/>
            <person name="Griggs A."/>
            <person name="Gujja S."/>
            <person name="Heiman D."/>
            <person name="Howarth C."/>
            <person name="Lui A."/>
            <person name="MacDonald P.J.P."/>
            <person name="Montmayeur A."/>
            <person name="Murphy C."/>
            <person name="Neiman D."/>
            <person name="Pearson M."/>
            <person name="Priest M."/>
            <person name="Roberts A."/>
            <person name="Saif S."/>
            <person name="Shea T."/>
            <person name="Sisk P."/>
            <person name="Stolte C."/>
            <person name="Sykes S."/>
            <person name="Wortman J."/>
            <person name="Nusbaum C."/>
            <person name="Birren B."/>
        </authorList>
    </citation>
    <scope>NUCLEOTIDE SEQUENCE [LARGE SCALE GENOMIC DNA]</scope>
    <source>
        <strain evidence="9 10">YIT 11850</strain>
    </source>
</reference>
<gene>
    <name evidence="9" type="ORF">HMPREF9453_01168</name>
</gene>
<keyword evidence="4 7" id="KW-0812">Transmembrane</keyword>
<keyword evidence="5 7" id="KW-1133">Transmembrane helix</keyword>
<dbReference type="PATRIC" id="fig|742743.3.peg.1187"/>
<comment type="caution">
    <text evidence="9">The sequence shown here is derived from an EMBL/GenBank/DDBJ whole genome shotgun (WGS) entry which is preliminary data.</text>
</comment>
<dbReference type="CDD" id="cd06261">
    <property type="entry name" value="TM_PBP2"/>
    <property type="match status" value="1"/>
</dbReference>
<dbReference type="HOGENOM" id="CLU_036879_0_0_9"/>
<feature type="transmembrane region" description="Helical" evidence="7">
    <location>
        <begin position="200"/>
        <end position="220"/>
    </location>
</feature>
<dbReference type="InterPro" id="IPR035906">
    <property type="entry name" value="MetI-like_sf"/>
</dbReference>
<feature type="transmembrane region" description="Helical" evidence="7">
    <location>
        <begin position="258"/>
        <end position="284"/>
    </location>
</feature>
<evidence type="ECO:0000256" key="7">
    <source>
        <dbReference type="RuleBase" id="RU363032"/>
    </source>
</evidence>
<dbReference type="Pfam" id="PF00528">
    <property type="entry name" value="BPD_transp_1"/>
    <property type="match status" value="1"/>
</dbReference>
<keyword evidence="2 7" id="KW-0813">Transport</keyword>
<evidence type="ECO:0000313" key="9">
    <source>
        <dbReference type="EMBL" id="EHO62909.1"/>
    </source>
</evidence>
<evidence type="ECO:0000313" key="10">
    <source>
        <dbReference type="Proteomes" id="UP000003277"/>
    </source>
</evidence>
<dbReference type="InterPro" id="IPR000515">
    <property type="entry name" value="MetI-like"/>
</dbReference>
<dbReference type="GO" id="GO:0005886">
    <property type="term" value="C:plasma membrane"/>
    <property type="evidence" value="ECO:0007669"/>
    <property type="project" value="UniProtKB-SubCell"/>
</dbReference>
<comment type="subcellular location">
    <subcellularLocation>
        <location evidence="1 7">Cell membrane</location>
        <topology evidence="1 7">Multi-pass membrane protein</topology>
    </subcellularLocation>
</comment>
<accession>H1D0N0</accession>
<dbReference type="AlphaFoldDB" id="H1D0N0"/>
<evidence type="ECO:0000256" key="4">
    <source>
        <dbReference type="ARBA" id="ARBA00022692"/>
    </source>
</evidence>
<dbReference type="PANTHER" id="PTHR43163">
    <property type="entry name" value="DIPEPTIDE TRANSPORT SYSTEM PERMEASE PROTEIN DPPB-RELATED"/>
    <property type="match status" value="1"/>
</dbReference>
<dbReference type="EMBL" id="ADLT01000038">
    <property type="protein sequence ID" value="EHO62909.1"/>
    <property type="molecule type" value="Genomic_DNA"/>
</dbReference>
<dbReference type="PANTHER" id="PTHR43163:SF8">
    <property type="entry name" value="D,D-DIPEPTIDE TRANSPORT SYSTEM PERMEASE PROTEIN DDPB-RELATED"/>
    <property type="match status" value="1"/>
</dbReference>
<evidence type="ECO:0000256" key="2">
    <source>
        <dbReference type="ARBA" id="ARBA00022448"/>
    </source>
</evidence>
<protein>
    <recommendedName>
        <fullName evidence="8">ABC transmembrane type-1 domain-containing protein</fullName>
    </recommendedName>
</protein>
<dbReference type="Gene3D" id="1.10.3720.10">
    <property type="entry name" value="MetI-like"/>
    <property type="match status" value="1"/>
</dbReference>
<dbReference type="eggNOG" id="COG0601">
    <property type="taxonomic scope" value="Bacteria"/>
</dbReference>
<feature type="domain" description="ABC transmembrane type-1" evidence="8">
    <location>
        <begin position="97"/>
        <end position="327"/>
    </location>
</feature>
<dbReference type="OrthoDB" id="9773221at2"/>
<dbReference type="PROSITE" id="PS50928">
    <property type="entry name" value="ABC_TM1"/>
    <property type="match status" value="1"/>
</dbReference>
<name>H1D0N0_9FIRM</name>
<dbReference type="STRING" id="742743.HMPREF9453_01168"/>
<dbReference type="RefSeq" id="WP_008859662.1">
    <property type="nucleotide sequence ID" value="NZ_JH591188.1"/>
</dbReference>
<dbReference type="InterPro" id="IPR045621">
    <property type="entry name" value="BPD_transp_1_N"/>
</dbReference>
<dbReference type="SUPFAM" id="SSF161098">
    <property type="entry name" value="MetI-like"/>
    <property type="match status" value="1"/>
</dbReference>
<evidence type="ECO:0000256" key="6">
    <source>
        <dbReference type="ARBA" id="ARBA00023136"/>
    </source>
</evidence>
<dbReference type="Pfam" id="PF19300">
    <property type="entry name" value="BPD_transp_1_N"/>
    <property type="match status" value="1"/>
</dbReference>
<organism evidence="9 10">
    <name type="scientific">Dialister succinatiphilus YIT 11850</name>
    <dbReference type="NCBI Taxonomy" id="742743"/>
    <lineage>
        <taxon>Bacteria</taxon>
        <taxon>Bacillati</taxon>
        <taxon>Bacillota</taxon>
        <taxon>Negativicutes</taxon>
        <taxon>Veillonellales</taxon>
        <taxon>Veillonellaceae</taxon>
        <taxon>Dialister</taxon>
    </lineage>
</organism>
<feature type="transmembrane region" description="Helical" evidence="7">
    <location>
        <begin position="136"/>
        <end position="158"/>
    </location>
</feature>
<comment type="similarity">
    <text evidence="7">Belongs to the binding-protein-dependent transport system permease family.</text>
</comment>